<dbReference type="UniPathway" id="UPA00252">
    <property type="reaction ID" value="UER00325"/>
</dbReference>
<dbReference type="Gene3D" id="3.40.50.1400">
    <property type="match status" value="2"/>
</dbReference>
<dbReference type="EC" id="4.98.1.1" evidence="9"/>
<dbReference type="CDD" id="cd03411">
    <property type="entry name" value="Ferrochelatase_N"/>
    <property type="match status" value="1"/>
</dbReference>
<dbReference type="Proteomes" id="UP000273643">
    <property type="component" value="Unassembled WGS sequence"/>
</dbReference>
<reference evidence="12 13" key="1">
    <citation type="submission" date="2018-11" db="EMBL/GenBank/DDBJ databases">
        <title>Genomic Encyclopedia of Type Strains, Phase IV (KMG-IV): sequencing the most valuable type-strain genomes for metagenomic binning, comparative biology and taxonomic classification.</title>
        <authorList>
            <person name="Goeker M."/>
        </authorList>
    </citation>
    <scope>NUCLEOTIDE SEQUENCE [LARGE SCALE GENOMIC DNA]</scope>
    <source>
        <strain evidence="12 13">DSM 16974</strain>
    </source>
</reference>
<evidence type="ECO:0000256" key="6">
    <source>
        <dbReference type="ARBA" id="ARBA00023239"/>
    </source>
</evidence>
<evidence type="ECO:0000313" key="13">
    <source>
        <dbReference type="Proteomes" id="UP000273643"/>
    </source>
</evidence>
<name>A0A3N1NIS6_9GAMM</name>
<dbReference type="FunFam" id="3.40.50.1400:FF:000002">
    <property type="entry name" value="Ferrochelatase"/>
    <property type="match status" value="1"/>
</dbReference>
<keyword evidence="13" id="KW-1185">Reference proteome</keyword>
<evidence type="ECO:0000256" key="3">
    <source>
        <dbReference type="ARBA" id="ARBA00022723"/>
    </source>
</evidence>
<dbReference type="InterPro" id="IPR001015">
    <property type="entry name" value="Ferrochelatase"/>
</dbReference>
<dbReference type="EMBL" id="RJUK01000002">
    <property type="protein sequence ID" value="ROQ18602.1"/>
    <property type="molecule type" value="Genomic_DNA"/>
</dbReference>
<comment type="function">
    <text evidence="9">Catalyzes the ferrous insertion into protoporphyrin IX.</text>
</comment>
<dbReference type="InterPro" id="IPR033644">
    <property type="entry name" value="Ferrochelatase_C"/>
</dbReference>
<dbReference type="GO" id="GO:0005737">
    <property type="term" value="C:cytoplasm"/>
    <property type="evidence" value="ECO:0007669"/>
    <property type="project" value="UniProtKB-SubCell"/>
</dbReference>
<dbReference type="PANTHER" id="PTHR11108:SF1">
    <property type="entry name" value="FERROCHELATASE, MITOCHONDRIAL"/>
    <property type="match status" value="1"/>
</dbReference>
<dbReference type="InterPro" id="IPR033659">
    <property type="entry name" value="Ferrochelatase_N"/>
</dbReference>
<sequence length="345" mass="39580">MSQQYRAVNDRVEERFHNPSDETRRTQQKTGVLLTNLGTPDAPTAPALRRYLAEFLSDPRVIEVPRLLWKIILHGIILRVRPKKSAEAYASVWSDEGSPLLVISQHQRGAVQKALGDEVIVKLAMRYGNPSIPKVMREFQELGIRRIVVLPLYPQYAAPTTASTFDALADELKTWRWVPSISFISGYVDNPLYISALAQSVQDHINEHGMPEKFLFSYHGTPKRYLDNGDPYHCLCHKTTRLVREKLGLEESQCMTTFQSRFGREEWLKPYTDETLKQLPKDGIKHIAILSPAFSADCLETLEELEEENREYFMEAGGETYHYIPALNDREDHIAAIVDVLRREL</sequence>
<dbReference type="SUPFAM" id="SSF53800">
    <property type="entry name" value="Chelatase"/>
    <property type="match status" value="1"/>
</dbReference>
<evidence type="ECO:0000256" key="5">
    <source>
        <dbReference type="ARBA" id="ARBA00023133"/>
    </source>
</evidence>
<dbReference type="HAMAP" id="MF_00323">
    <property type="entry name" value="Ferrochelatase"/>
    <property type="match status" value="1"/>
</dbReference>
<comment type="similarity">
    <text evidence="1 9 10">Belongs to the ferrochelatase family.</text>
</comment>
<dbReference type="PANTHER" id="PTHR11108">
    <property type="entry name" value="FERROCHELATASE"/>
    <property type="match status" value="1"/>
</dbReference>
<protein>
    <recommendedName>
        <fullName evidence="9">Ferrochelatase</fullName>
        <ecNumber evidence="9">4.98.1.1</ecNumber>
    </recommendedName>
    <alternativeName>
        <fullName evidence="9">Heme synthase</fullName>
    </alternativeName>
    <alternativeName>
        <fullName evidence="9">Protoheme ferro-lyase</fullName>
    </alternativeName>
</protein>
<keyword evidence="6 9" id="KW-0456">Lyase</keyword>
<feature type="binding site" evidence="9">
    <location>
        <position position="219"/>
    </location>
    <ligand>
        <name>Fe(2+)</name>
        <dbReference type="ChEBI" id="CHEBI:29033"/>
    </ligand>
</feature>
<dbReference type="RefSeq" id="WP_123639199.1">
    <property type="nucleotide sequence ID" value="NZ_RJUK01000002.1"/>
</dbReference>
<feature type="binding site" evidence="9">
    <location>
        <position position="300"/>
    </location>
    <ligand>
        <name>Fe(2+)</name>
        <dbReference type="ChEBI" id="CHEBI:29033"/>
    </ligand>
</feature>
<comment type="pathway">
    <text evidence="9">Porphyrin-containing compound metabolism; protoheme biosynthesis; protoheme from protoporphyrin-IX: step 1/1.</text>
</comment>
<evidence type="ECO:0000256" key="10">
    <source>
        <dbReference type="RuleBase" id="RU004185"/>
    </source>
</evidence>
<organism evidence="12 13">
    <name type="scientific">Marinimicrobium koreense</name>
    <dbReference type="NCBI Taxonomy" id="306545"/>
    <lineage>
        <taxon>Bacteria</taxon>
        <taxon>Pseudomonadati</taxon>
        <taxon>Pseudomonadota</taxon>
        <taxon>Gammaproteobacteria</taxon>
        <taxon>Cellvibrionales</taxon>
        <taxon>Cellvibrionaceae</taxon>
        <taxon>Marinimicrobium</taxon>
    </lineage>
</organism>
<evidence type="ECO:0000256" key="2">
    <source>
        <dbReference type="ARBA" id="ARBA00022490"/>
    </source>
</evidence>
<dbReference type="GO" id="GO:0046872">
    <property type="term" value="F:metal ion binding"/>
    <property type="evidence" value="ECO:0007669"/>
    <property type="project" value="UniProtKB-KW"/>
</dbReference>
<dbReference type="AlphaFoldDB" id="A0A3N1NIS6"/>
<accession>A0A3N1NIS6</accession>
<gene>
    <name evidence="9" type="primary">hemH</name>
    <name evidence="12" type="ORF">EDC38_2830</name>
</gene>
<feature type="region of interest" description="Disordered" evidence="11">
    <location>
        <begin position="1"/>
        <end position="28"/>
    </location>
</feature>
<evidence type="ECO:0000256" key="1">
    <source>
        <dbReference type="ARBA" id="ARBA00007718"/>
    </source>
</evidence>
<keyword evidence="3 9" id="KW-0479">Metal-binding</keyword>
<evidence type="ECO:0000313" key="12">
    <source>
        <dbReference type="EMBL" id="ROQ18602.1"/>
    </source>
</evidence>
<comment type="subcellular location">
    <subcellularLocation>
        <location evidence="9">Cytoplasm</location>
    </subcellularLocation>
</comment>
<dbReference type="OrthoDB" id="9809741at2"/>
<comment type="caution">
    <text evidence="12">The sequence shown here is derived from an EMBL/GenBank/DDBJ whole genome shotgun (WGS) entry which is preliminary data.</text>
</comment>
<dbReference type="NCBIfam" id="TIGR00109">
    <property type="entry name" value="hemH"/>
    <property type="match status" value="1"/>
</dbReference>
<dbReference type="Pfam" id="PF00762">
    <property type="entry name" value="Ferrochelatase"/>
    <property type="match status" value="1"/>
</dbReference>
<evidence type="ECO:0000256" key="7">
    <source>
        <dbReference type="ARBA" id="ARBA00023244"/>
    </source>
</evidence>
<keyword evidence="7 9" id="KW-0627">Porphyrin biosynthesis</keyword>
<keyword evidence="2 9" id="KW-0963">Cytoplasm</keyword>
<evidence type="ECO:0000256" key="8">
    <source>
        <dbReference type="ARBA" id="ARBA00024536"/>
    </source>
</evidence>
<dbReference type="GO" id="GO:0006783">
    <property type="term" value="P:heme biosynthetic process"/>
    <property type="evidence" value="ECO:0007669"/>
    <property type="project" value="UniProtKB-UniRule"/>
</dbReference>
<keyword evidence="5 9" id="KW-0350">Heme biosynthesis</keyword>
<evidence type="ECO:0000256" key="11">
    <source>
        <dbReference type="SAM" id="MobiDB-lite"/>
    </source>
</evidence>
<comment type="catalytic activity">
    <reaction evidence="8">
        <text>Fe-coproporphyrin III + 2 H(+) = coproporphyrin III + Fe(2+)</text>
        <dbReference type="Rhea" id="RHEA:49572"/>
        <dbReference type="ChEBI" id="CHEBI:15378"/>
        <dbReference type="ChEBI" id="CHEBI:29033"/>
        <dbReference type="ChEBI" id="CHEBI:68438"/>
        <dbReference type="ChEBI" id="CHEBI:131725"/>
        <dbReference type="EC" id="4.99.1.9"/>
    </reaction>
    <physiologicalReaction direction="right-to-left" evidence="8">
        <dbReference type="Rhea" id="RHEA:49574"/>
    </physiologicalReaction>
</comment>
<comment type="catalytic activity">
    <reaction evidence="9">
        <text>heme b + 2 H(+) = protoporphyrin IX + Fe(2+)</text>
        <dbReference type="Rhea" id="RHEA:22584"/>
        <dbReference type="ChEBI" id="CHEBI:15378"/>
        <dbReference type="ChEBI" id="CHEBI:29033"/>
        <dbReference type="ChEBI" id="CHEBI:57306"/>
        <dbReference type="ChEBI" id="CHEBI:60344"/>
        <dbReference type="EC" id="4.98.1.1"/>
    </reaction>
</comment>
<feature type="compositionally biased region" description="Basic and acidic residues" evidence="11">
    <location>
        <begin position="8"/>
        <end position="25"/>
    </location>
</feature>
<dbReference type="GO" id="GO:0004325">
    <property type="term" value="F:ferrochelatase activity"/>
    <property type="evidence" value="ECO:0007669"/>
    <property type="project" value="UniProtKB-UniRule"/>
</dbReference>
<proteinExistence type="inferred from homology"/>
<evidence type="ECO:0000256" key="4">
    <source>
        <dbReference type="ARBA" id="ARBA00023004"/>
    </source>
</evidence>
<evidence type="ECO:0000256" key="9">
    <source>
        <dbReference type="HAMAP-Rule" id="MF_00323"/>
    </source>
</evidence>
<keyword evidence="4 9" id="KW-0408">Iron</keyword>
<dbReference type="CDD" id="cd00419">
    <property type="entry name" value="Ferrochelatase_C"/>
    <property type="match status" value="1"/>
</dbReference>